<evidence type="ECO:0000256" key="1">
    <source>
        <dbReference type="ARBA" id="ARBA00004613"/>
    </source>
</evidence>
<dbReference type="EMBL" id="WNWR01000154">
    <property type="protein sequence ID" value="KAE9990088.1"/>
    <property type="molecule type" value="Genomic_DNA"/>
</dbReference>
<dbReference type="Pfam" id="PF00190">
    <property type="entry name" value="Cupin_1"/>
    <property type="match status" value="1"/>
</dbReference>
<dbReference type="EMBL" id="WNWS01000262">
    <property type="protein sequence ID" value="KAE9972711.1"/>
    <property type="molecule type" value="Genomic_DNA"/>
</dbReference>
<dbReference type="CDD" id="cd02241">
    <property type="entry name" value="cupin_OxOx"/>
    <property type="match status" value="1"/>
</dbReference>
<gene>
    <name evidence="10" type="ORF">BLS_005934</name>
    <name evidence="11" type="ORF">EG327_001900</name>
    <name evidence="9" type="ORF">EG328_004852</name>
</gene>
<dbReference type="OrthoDB" id="1921208at2759"/>
<name>A0A8H3UNX3_VENIN</name>
<sequence>MSTIFKTLIIALAATAIAAPAPQVTSALGPDSWTGNGPSPSAASRASSTMSTILSKPSNSSSSATSTSTTATPIQTVDAAAASAAAAKAKEVKALAELLRTKVTAVDRNKILFATNPDEPDAKKLVLKSGADLQKNLVFDFSNAVPAAGEFGGKKKAATIDTFPFLNAMGLSTTVATLSACGMNTPHVHPRGNEFLTVVDGTLSTGMILENGFTKEIVGTLNKFQGTVFPQGAIHYQFNPTCYDATFVATLNNEDAGTNSVAQGFFGLNGDVVNAALGFQSPIAGANIDKVRASIPISLAQGVEQCLKTCNIAKIPVV</sequence>
<evidence type="ECO:0000256" key="4">
    <source>
        <dbReference type="ARBA" id="ARBA00022723"/>
    </source>
</evidence>
<protein>
    <recommendedName>
        <fullName evidence="8">Cupin type-1 domain-containing protein</fullName>
    </recommendedName>
</protein>
<dbReference type="SMART" id="SM00835">
    <property type="entry name" value="Cupin_1"/>
    <property type="match status" value="1"/>
</dbReference>
<keyword evidence="13" id="KW-1185">Reference proteome</keyword>
<evidence type="ECO:0000256" key="6">
    <source>
        <dbReference type="SAM" id="MobiDB-lite"/>
    </source>
</evidence>
<accession>A0A8H3UNX3</accession>
<feature type="chain" id="PRO_5044690645" description="Cupin type-1 domain-containing protein" evidence="7">
    <location>
        <begin position="19"/>
        <end position="318"/>
    </location>
</feature>
<evidence type="ECO:0000313" key="12">
    <source>
        <dbReference type="Proteomes" id="UP000447873"/>
    </source>
</evidence>
<comment type="similarity">
    <text evidence="2">Belongs to the germin family.</text>
</comment>
<dbReference type="GO" id="GO:0005576">
    <property type="term" value="C:extracellular region"/>
    <property type="evidence" value="ECO:0007669"/>
    <property type="project" value="UniProtKB-SubCell"/>
</dbReference>
<evidence type="ECO:0000256" key="2">
    <source>
        <dbReference type="ARBA" id="ARBA00007456"/>
    </source>
</evidence>
<dbReference type="GO" id="GO:0030145">
    <property type="term" value="F:manganese ion binding"/>
    <property type="evidence" value="ECO:0007669"/>
    <property type="project" value="InterPro"/>
</dbReference>
<reference evidence="9 12" key="1">
    <citation type="submission" date="2018-12" db="EMBL/GenBank/DDBJ databases">
        <title>Venturia inaequalis Genome Resource.</title>
        <authorList>
            <person name="Lichtner F.J."/>
        </authorList>
    </citation>
    <scope>NUCLEOTIDE SEQUENCE [LARGE SCALE GENOMIC DNA]</scope>
    <source>
        <strain evidence="9 12">120213</strain>
        <strain evidence="10">Bline_iso_100314</strain>
        <strain evidence="11 13">DMI_063113</strain>
    </source>
</reference>
<feature type="signal peptide" evidence="7">
    <location>
        <begin position="1"/>
        <end position="18"/>
    </location>
</feature>
<evidence type="ECO:0000256" key="5">
    <source>
        <dbReference type="ARBA" id="ARBA00023211"/>
    </source>
</evidence>
<keyword evidence="4" id="KW-0479">Metal-binding</keyword>
<dbReference type="PRINTS" id="PR00325">
    <property type="entry name" value="GERMIN"/>
</dbReference>
<dbReference type="InterPro" id="IPR014710">
    <property type="entry name" value="RmlC-like_jellyroll"/>
</dbReference>
<keyword evidence="3" id="KW-0964">Secreted</keyword>
<dbReference type="InterPro" id="IPR001929">
    <property type="entry name" value="Germin"/>
</dbReference>
<evidence type="ECO:0000256" key="3">
    <source>
        <dbReference type="ARBA" id="ARBA00022525"/>
    </source>
</evidence>
<feature type="compositionally biased region" description="Low complexity" evidence="6">
    <location>
        <begin position="38"/>
        <end position="70"/>
    </location>
</feature>
<evidence type="ECO:0000313" key="13">
    <source>
        <dbReference type="Proteomes" id="UP000490939"/>
    </source>
</evidence>
<evidence type="ECO:0000259" key="8">
    <source>
        <dbReference type="SMART" id="SM00835"/>
    </source>
</evidence>
<evidence type="ECO:0000256" key="7">
    <source>
        <dbReference type="SAM" id="SignalP"/>
    </source>
</evidence>
<dbReference type="Proteomes" id="UP000433883">
    <property type="component" value="Unassembled WGS sequence"/>
</dbReference>
<dbReference type="AlphaFoldDB" id="A0A8H3UNX3"/>
<dbReference type="Proteomes" id="UP000447873">
    <property type="component" value="Unassembled WGS sequence"/>
</dbReference>
<evidence type="ECO:0000313" key="11">
    <source>
        <dbReference type="EMBL" id="KAE9990088.1"/>
    </source>
</evidence>
<dbReference type="InterPro" id="IPR006045">
    <property type="entry name" value="Cupin_1"/>
</dbReference>
<dbReference type="InterPro" id="IPR011051">
    <property type="entry name" value="RmlC_Cupin_sf"/>
</dbReference>
<dbReference type="Gene3D" id="2.60.120.10">
    <property type="entry name" value="Jelly Rolls"/>
    <property type="match status" value="1"/>
</dbReference>
<comment type="subcellular location">
    <subcellularLocation>
        <location evidence="1">Secreted</location>
    </subcellularLocation>
</comment>
<comment type="caution">
    <text evidence="9">The sequence shown here is derived from an EMBL/GenBank/DDBJ whole genome shotgun (WGS) entry which is preliminary data.</text>
</comment>
<evidence type="ECO:0000313" key="9">
    <source>
        <dbReference type="EMBL" id="KAE9972711.1"/>
    </source>
</evidence>
<organism evidence="9 12">
    <name type="scientific">Venturia inaequalis</name>
    <name type="common">Apple scab fungus</name>
    <dbReference type="NCBI Taxonomy" id="5025"/>
    <lineage>
        <taxon>Eukaryota</taxon>
        <taxon>Fungi</taxon>
        <taxon>Dikarya</taxon>
        <taxon>Ascomycota</taxon>
        <taxon>Pezizomycotina</taxon>
        <taxon>Dothideomycetes</taxon>
        <taxon>Pleosporomycetidae</taxon>
        <taxon>Venturiales</taxon>
        <taxon>Venturiaceae</taxon>
        <taxon>Venturia</taxon>
    </lineage>
</organism>
<keyword evidence="5" id="KW-0464">Manganese</keyword>
<feature type="domain" description="Cupin type-1" evidence="8">
    <location>
        <begin position="139"/>
        <end position="285"/>
    </location>
</feature>
<feature type="region of interest" description="Disordered" evidence="6">
    <location>
        <begin position="25"/>
        <end position="70"/>
    </location>
</feature>
<keyword evidence="7" id="KW-0732">Signal</keyword>
<dbReference type="Proteomes" id="UP000490939">
    <property type="component" value="Unassembled WGS sequence"/>
</dbReference>
<dbReference type="EMBL" id="WNWQ01000042">
    <property type="protein sequence ID" value="KAE9982503.1"/>
    <property type="molecule type" value="Genomic_DNA"/>
</dbReference>
<proteinExistence type="inferred from homology"/>
<evidence type="ECO:0000313" key="10">
    <source>
        <dbReference type="EMBL" id="KAE9982503.1"/>
    </source>
</evidence>
<dbReference type="SUPFAM" id="SSF51182">
    <property type="entry name" value="RmlC-like cupins"/>
    <property type="match status" value="1"/>
</dbReference>
<dbReference type="PANTHER" id="PTHR31238">
    <property type="entry name" value="GERMIN-LIKE PROTEIN SUBFAMILY 3 MEMBER 3"/>
    <property type="match status" value="1"/>
</dbReference>